<evidence type="ECO:0000313" key="2">
    <source>
        <dbReference type="EMBL" id="KAH6887025.1"/>
    </source>
</evidence>
<comment type="caution">
    <text evidence="2">The sequence shown here is derived from an EMBL/GenBank/DDBJ whole genome shotgun (WGS) entry which is preliminary data.</text>
</comment>
<gene>
    <name evidence="2" type="ORF">B0T10DRAFT_490620</name>
</gene>
<protein>
    <recommendedName>
        <fullName evidence="4">Ubiquitin 3 binding protein But2 C-terminal domain-containing protein</fullName>
    </recommendedName>
</protein>
<dbReference type="EMBL" id="JAGPYM010000015">
    <property type="protein sequence ID" value="KAH6887025.1"/>
    <property type="molecule type" value="Genomic_DNA"/>
</dbReference>
<evidence type="ECO:0000313" key="3">
    <source>
        <dbReference type="Proteomes" id="UP000777438"/>
    </source>
</evidence>
<keyword evidence="1" id="KW-0732">Signal</keyword>
<proteinExistence type="predicted"/>
<dbReference type="AlphaFoldDB" id="A0A9P9ANK7"/>
<dbReference type="OrthoDB" id="5431298at2759"/>
<evidence type="ECO:0000256" key="1">
    <source>
        <dbReference type="SAM" id="SignalP"/>
    </source>
</evidence>
<reference evidence="2 3" key="1">
    <citation type="journal article" date="2021" name="Nat. Commun.">
        <title>Genetic determinants of endophytism in the Arabidopsis root mycobiome.</title>
        <authorList>
            <person name="Mesny F."/>
            <person name="Miyauchi S."/>
            <person name="Thiergart T."/>
            <person name="Pickel B."/>
            <person name="Atanasova L."/>
            <person name="Karlsson M."/>
            <person name="Huettel B."/>
            <person name="Barry K.W."/>
            <person name="Haridas S."/>
            <person name="Chen C."/>
            <person name="Bauer D."/>
            <person name="Andreopoulos W."/>
            <person name="Pangilinan J."/>
            <person name="LaButti K."/>
            <person name="Riley R."/>
            <person name="Lipzen A."/>
            <person name="Clum A."/>
            <person name="Drula E."/>
            <person name="Henrissat B."/>
            <person name="Kohler A."/>
            <person name="Grigoriev I.V."/>
            <person name="Martin F.M."/>
            <person name="Hacquard S."/>
        </authorList>
    </citation>
    <scope>NUCLEOTIDE SEQUENCE [LARGE SCALE GENOMIC DNA]</scope>
    <source>
        <strain evidence="2 3">MPI-CAGE-CH-0241</strain>
    </source>
</reference>
<accession>A0A9P9ANK7</accession>
<feature type="signal peptide" evidence="1">
    <location>
        <begin position="1"/>
        <end position="20"/>
    </location>
</feature>
<name>A0A9P9ANK7_9HYPO</name>
<organism evidence="2 3">
    <name type="scientific">Thelonectria olida</name>
    <dbReference type="NCBI Taxonomy" id="1576542"/>
    <lineage>
        <taxon>Eukaryota</taxon>
        <taxon>Fungi</taxon>
        <taxon>Dikarya</taxon>
        <taxon>Ascomycota</taxon>
        <taxon>Pezizomycotina</taxon>
        <taxon>Sordariomycetes</taxon>
        <taxon>Hypocreomycetidae</taxon>
        <taxon>Hypocreales</taxon>
        <taxon>Nectriaceae</taxon>
        <taxon>Thelonectria</taxon>
    </lineage>
</organism>
<dbReference type="Proteomes" id="UP000777438">
    <property type="component" value="Unassembled WGS sequence"/>
</dbReference>
<evidence type="ECO:0008006" key="4">
    <source>
        <dbReference type="Google" id="ProtNLM"/>
    </source>
</evidence>
<feature type="chain" id="PRO_5040364827" description="Ubiquitin 3 binding protein But2 C-terminal domain-containing protein" evidence="1">
    <location>
        <begin position="21"/>
        <end position="196"/>
    </location>
</feature>
<sequence>MSSFIKAAFSAFCLTALVTAAPTNKPRACTPGFVRTPDMYNLYPQLPDKAGSAVSEWHIETFNNKSQLEQAAVFKNIPAEATSCSVMWAQGNRTDRTFLVDGSDALIRVHQLSGFPAAGTPVSYSSVKPFDTLGDKNPVAVDLTGWDTIDATTHIGGGIDCAAEIRLFLYMEHANGDTKVLLDQDDKNGLYISYKC</sequence>
<keyword evidence="3" id="KW-1185">Reference proteome</keyword>